<gene>
    <name evidence="2" type="ORF">Q5741_12870</name>
</gene>
<keyword evidence="1" id="KW-1133">Transmembrane helix</keyword>
<evidence type="ECO:0000313" key="2">
    <source>
        <dbReference type="EMBL" id="MDO7907299.1"/>
    </source>
</evidence>
<feature type="transmembrane region" description="Helical" evidence="1">
    <location>
        <begin position="12"/>
        <end position="33"/>
    </location>
</feature>
<evidence type="ECO:0000256" key="1">
    <source>
        <dbReference type="SAM" id="Phobius"/>
    </source>
</evidence>
<dbReference type="EMBL" id="JAUQTB010000006">
    <property type="protein sequence ID" value="MDO7907299.1"/>
    <property type="molecule type" value="Genomic_DNA"/>
</dbReference>
<comment type="caution">
    <text evidence="2">The sequence shown here is derived from an EMBL/GenBank/DDBJ whole genome shotgun (WGS) entry which is preliminary data.</text>
</comment>
<keyword evidence="1" id="KW-0812">Transmembrane</keyword>
<evidence type="ECO:0000313" key="3">
    <source>
        <dbReference type="Proteomes" id="UP001240171"/>
    </source>
</evidence>
<dbReference type="Proteomes" id="UP001240171">
    <property type="component" value="Unassembled WGS sequence"/>
</dbReference>
<accession>A0ABT9CF83</accession>
<proteinExistence type="predicted"/>
<name>A0ABT9CF83_9BACL</name>
<keyword evidence="3" id="KW-1185">Reference proteome</keyword>
<organism evidence="2 3">
    <name type="scientific">Paenibacillus lacisoli</name>
    <dbReference type="NCBI Taxonomy" id="3064525"/>
    <lineage>
        <taxon>Bacteria</taxon>
        <taxon>Bacillati</taxon>
        <taxon>Bacillota</taxon>
        <taxon>Bacilli</taxon>
        <taxon>Bacillales</taxon>
        <taxon>Paenibacillaceae</taxon>
        <taxon>Paenibacillus</taxon>
    </lineage>
</organism>
<reference evidence="2 3" key="1">
    <citation type="submission" date="2023-07" db="EMBL/GenBank/DDBJ databases">
        <title>Paenibacillus sp. JX-17 nov. isolated from soil.</title>
        <authorList>
            <person name="Wan Y."/>
            <person name="Liu B."/>
        </authorList>
    </citation>
    <scope>NUCLEOTIDE SEQUENCE [LARGE SCALE GENOMIC DNA]</scope>
    <source>
        <strain evidence="2 3">JX-17</strain>
    </source>
</reference>
<keyword evidence="1" id="KW-0472">Membrane</keyword>
<sequence>MLQKRREQGSIVLEASIVLPFFIFVVLFLIYIVQMTLVSTALQTVASETVKQVSSQIYPVSRGVDSISSAADHAVSKMPIPKLSLDEWSGRFAGMLPAPLSEWMEQAVQAGKSPLEELKGQVAETVLDPVIKPLFKSYVEKSLLRYERIHVTGITVPDLASKTNPYFKVELRYELPMKVPFLYRSIYIQAAAEERLWIGDTGEGSSDGKNTGGNGSTVIELLYKPEPAIKGKYNKIKVRIPPGSSANLSVLYKSGSSTAKHIGWAAADAEGILEWNWFVGTKTTPGQWAFIVETADGSRIEVPFEVAESSSS</sequence>
<protein>
    <submittedName>
        <fullName evidence="2">Pilus assembly protein</fullName>
    </submittedName>
</protein>
<dbReference type="RefSeq" id="WP_305024497.1">
    <property type="nucleotide sequence ID" value="NZ_JAUQTB010000006.1"/>
</dbReference>